<dbReference type="GeneTree" id="ENSGT01010000223242"/>
<reference evidence="1" key="3">
    <citation type="submission" date="2025-09" db="UniProtKB">
        <authorList>
            <consortium name="Ensembl"/>
        </authorList>
    </citation>
    <scope>IDENTIFICATION</scope>
</reference>
<dbReference type="InParanoid" id="A0A667WBL2"/>
<dbReference type="Proteomes" id="UP000472263">
    <property type="component" value="Chromosome 5"/>
</dbReference>
<protein>
    <submittedName>
        <fullName evidence="1">Uncharacterized protein</fullName>
    </submittedName>
</protein>
<reference evidence="1" key="1">
    <citation type="submission" date="2019-06" db="EMBL/GenBank/DDBJ databases">
        <authorList>
            <consortium name="Wellcome Sanger Institute Data Sharing"/>
        </authorList>
    </citation>
    <scope>NUCLEOTIDE SEQUENCE [LARGE SCALE GENOMIC DNA]</scope>
</reference>
<sequence length="127" mass="13964">MRGASGAFDLKQTLTTHRRTLACCAVLTQHLTEQQLLSHVITPLRLIKVGHRPLLAEVRGHSSPLCALRHSRLGSLGCHANSFAICLAVCLCAIRPFHLQISFSAFHAISKHASCMRPYRKASTGRK</sequence>
<reference evidence="1" key="2">
    <citation type="submission" date="2025-08" db="UniProtKB">
        <authorList>
            <consortium name="Ensembl"/>
        </authorList>
    </citation>
    <scope>IDENTIFICATION</scope>
</reference>
<evidence type="ECO:0000313" key="2">
    <source>
        <dbReference type="Proteomes" id="UP000472263"/>
    </source>
</evidence>
<evidence type="ECO:0000313" key="1">
    <source>
        <dbReference type="Ensembl" id="ENSMMDP00005001985.1"/>
    </source>
</evidence>
<organism evidence="1 2">
    <name type="scientific">Myripristis murdjan</name>
    <name type="common">pinecone soldierfish</name>
    <dbReference type="NCBI Taxonomy" id="586833"/>
    <lineage>
        <taxon>Eukaryota</taxon>
        <taxon>Metazoa</taxon>
        <taxon>Chordata</taxon>
        <taxon>Craniata</taxon>
        <taxon>Vertebrata</taxon>
        <taxon>Euteleostomi</taxon>
        <taxon>Actinopterygii</taxon>
        <taxon>Neopterygii</taxon>
        <taxon>Teleostei</taxon>
        <taxon>Neoteleostei</taxon>
        <taxon>Acanthomorphata</taxon>
        <taxon>Holocentriformes</taxon>
        <taxon>Holocentridae</taxon>
        <taxon>Myripristis</taxon>
    </lineage>
</organism>
<proteinExistence type="predicted"/>
<accession>A0A667WBL2</accession>
<dbReference type="AlphaFoldDB" id="A0A667WBL2"/>
<name>A0A667WBL2_9TELE</name>
<dbReference type="Ensembl" id="ENSMMDT00005002019.1">
    <property type="protein sequence ID" value="ENSMMDP00005001985.1"/>
    <property type="gene ID" value="ENSMMDG00005001053.1"/>
</dbReference>
<keyword evidence="2" id="KW-1185">Reference proteome</keyword>